<dbReference type="EMBL" id="JARWAK010000005">
    <property type="protein sequence ID" value="MDR5866675.1"/>
    <property type="molecule type" value="Genomic_DNA"/>
</dbReference>
<comment type="caution">
    <text evidence="2">The sequence shown here is derived from an EMBL/GenBank/DDBJ whole genome shotgun (WGS) entry which is preliminary data.</text>
</comment>
<proteinExistence type="predicted"/>
<reference evidence="2 3" key="1">
    <citation type="submission" date="2023-04" db="EMBL/GenBank/DDBJ databases">
        <title>A long-awaited taxogenomic arrangement of the family Halomonadaceae.</title>
        <authorList>
            <person name="De La Haba R."/>
            <person name="Chuvochina M."/>
            <person name="Wittouck S."/>
            <person name="Arahal D.R."/>
            <person name="Sanchez-Porro C."/>
            <person name="Hugenholtz P."/>
            <person name="Ventosa A."/>
        </authorList>
    </citation>
    <scope>NUCLEOTIDE SEQUENCE [LARGE SCALE GENOMIC DNA]</scope>
    <source>
        <strain evidence="2 3">DSM 23530</strain>
    </source>
</reference>
<keyword evidence="3" id="KW-1185">Reference proteome</keyword>
<organism evidence="2 3">
    <name type="scientific">Halomonas koreensis</name>
    <dbReference type="NCBI Taxonomy" id="245385"/>
    <lineage>
        <taxon>Bacteria</taxon>
        <taxon>Pseudomonadati</taxon>
        <taxon>Pseudomonadota</taxon>
        <taxon>Gammaproteobacteria</taxon>
        <taxon>Oceanospirillales</taxon>
        <taxon>Halomonadaceae</taxon>
        <taxon>Halomonas</taxon>
    </lineage>
</organism>
<sequence length="71" mass="7993">MKVKTSPECPKCGSRTKRFPPGREDQYHVYCDDCGHDFGRYDHLQAQFRHVLDDVEAHLKGETPTGDGAAS</sequence>
<dbReference type="RefSeq" id="WP_309652273.1">
    <property type="nucleotide sequence ID" value="NZ_JARWAK010000005.1"/>
</dbReference>
<evidence type="ECO:0000256" key="1">
    <source>
        <dbReference type="SAM" id="MobiDB-lite"/>
    </source>
</evidence>
<evidence type="ECO:0000313" key="3">
    <source>
        <dbReference type="Proteomes" id="UP001264519"/>
    </source>
</evidence>
<protein>
    <submittedName>
        <fullName evidence="2">Uncharacterized protein</fullName>
    </submittedName>
</protein>
<name>A0ABU1G177_9GAMM</name>
<accession>A0ABU1G177</accession>
<dbReference type="Proteomes" id="UP001264519">
    <property type="component" value="Unassembled WGS sequence"/>
</dbReference>
<feature type="region of interest" description="Disordered" evidence="1">
    <location>
        <begin position="1"/>
        <end position="20"/>
    </location>
</feature>
<evidence type="ECO:0000313" key="2">
    <source>
        <dbReference type="EMBL" id="MDR5866675.1"/>
    </source>
</evidence>
<gene>
    <name evidence="2" type="ORF">QC818_07765</name>
</gene>